<evidence type="ECO:0000313" key="1">
    <source>
        <dbReference type="EMBL" id="QNO53905.1"/>
    </source>
</evidence>
<name>A0A7G9Z0X1_9EURY</name>
<proteinExistence type="predicted"/>
<evidence type="ECO:0008006" key="2">
    <source>
        <dbReference type="Google" id="ProtNLM"/>
    </source>
</evidence>
<dbReference type="EMBL" id="MT631555">
    <property type="protein sequence ID" value="QNO53905.1"/>
    <property type="molecule type" value="Genomic_DNA"/>
</dbReference>
<reference evidence="1" key="1">
    <citation type="submission" date="2020-06" db="EMBL/GenBank/DDBJ databases">
        <title>Unique genomic features of the anaerobic methanotrophic archaea.</title>
        <authorList>
            <person name="Chadwick G.L."/>
            <person name="Skennerton C.T."/>
            <person name="Laso-Perez R."/>
            <person name="Leu A.O."/>
            <person name="Speth D.R."/>
            <person name="Yu H."/>
            <person name="Morgan-Lang C."/>
            <person name="Hatzenpichler R."/>
            <person name="Goudeau D."/>
            <person name="Malmstrom R."/>
            <person name="Brazelton W.J."/>
            <person name="Woyke T."/>
            <person name="Hallam S.J."/>
            <person name="Tyson G.W."/>
            <person name="Wegener G."/>
            <person name="Boetius A."/>
            <person name="Orphan V."/>
        </authorList>
    </citation>
    <scope>NUCLEOTIDE SEQUENCE</scope>
</reference>
<sequence length="129" mass="15118">MPKSGKTRSAYQAIKSVFPEFYAIKPPAGKLPKIRLPWFRKDYLIFFDDLNKFAAVDFDFSRFLDEFKYKSKKLVVIATCRSGDEFEAVRTKSMDVLRTFQKVVELDEYKLSEEEGKELAKKAGVKWKR</sequence>
<organism evidence="1">
    <name type="scientific">Candidatus Methanophagaceae archaeon ANME-1 ERB6</name>
    <dbReference type="NCBI Taxonomy" id="2759912"/>
    <lineage>
        <taxon>Archaea</taxon>
        <taxon>Methanobacteriati</taxon>
        <taxon>Methanobacteriota</taxon>
        <taxon>Stenosarchaea group</taxon>
        <taxon>Methanomicrobia</taxon>
        <taxon>Candidatus Methanophagales</taxon>
        <taxon>Candidatus Methanophagaceae</taxon>
    </lineage>
</organism>
<protein>
    <recommendedName>
        <fullName evidence="2">Zona occludens toxin N-terminal domain-containing protein</fullName>
    </recommendedName>
</protein>
<gene>
    <name evidence="1" type="ORF">NNHBGCAA_00005</name>
</gene>
<accession>A0A7G9Z0X1</accession>
<dbReference type="AlphaFoldDB" id="A0A7G9Z0X1"/>